<name>A0A1I1M085_9RHOB</name>
<feature type="transmembrane region" description="Helical" evidence="6">
    <location>
        <begin position="41"/>
        <end position="62"/>
    </location>
</feature>
<proteinExistence type="predicted"/>
<dbReference type="EMBL" id="FOLG01000009">
    <property type="protein sequence ID" value="SFC78152.1"/>
    <property type="molecule type" value="Genomic_DNA"/>
</dbReference>
<accession>A0A1I1M085</accession>
<dbReference type="OrthoDB" id="9812084at2"/>
<protein>
    <submittedName>
        <fullName evidence="7">Threonine/homoserine/homoserine lactone efflux protein</fullName>
    </submittedName>
</protein>
<evidence type="ECO:0000256" key="4">
    <source>
        <dbReference type="ARBA" id="ARBA00022989"/>
    </source>
</evidence>
<keyword evidence="2" id="KW-1003">Cell membrane</keyword>
<dbReference type="Proteomes" id="UP000198728">
    <property type="component" value="Unassembled WGS sequence"/>
</dbReference>
<evidence type="ECO:0000256" key="2">
    <source>
        <dbReference type="ARBA" id="ARBA00022475"/>
    </source>
</evidence>
<dbReference type="GO" id="GO:0005886">
    <property type="term" value="C:plasma membrane"/>
    <property type="evidence" value="ECO:0007669"/>
    <property type="project" value="UniProtKB-SubCell"/>
</dbReference>
<evidence type="ECO:0000256" key="6">
    <source>
        <dbReference type="SAM" id="Phobius"/>
    </source>
</evidence>
<dbReference type="Pfam" id="PF01810">
    <property type="entry name" value="LysE"/>
    <property type="match status" value="1"/>
</dbReference>
<keyword evidence="4 6" id="KW-1133">Transmembrane helix</keyword>
<dbReference type="GO" id="GO:0015171">
    <property type="term" value="F:amino acid transmembrane transporter activity"/>
    <property type="evidence" value="ECO:0007669"/>
    <property type="project" value="TreeGrafter"/>
</dbReference>
<dbReference type="InterPro" id="IPR001123">
    <property type="entry name" value="LeuE-type"/>
</dbReference>
<evidence type="ECO:0000313" key="7">
    <source>
        <dbReference type="EMBL" id="SFC78152.1"/>
    </source>
</evidence>
<comment type="subcellular location">
    <subcellularLocation>
        <location evidence="1">Cell membrane</location>
        <topology evidence="1">Multi-pass membrane protein</topology>
    </subcellularLocation>
</comment>
<feature type="transmembrane region" description="Helical" evidence="6">
    <location>
        <begin position="179"/>
        <end position="197"/>
    </location>
</feature>
<keyword evidence="5 6" id="KW-0472">Membrane</keyword>
<dbReference type="GO" id="GO:0033228">
    <property type="term" value="P:cysteine export across plasma membrane"/>
    <property type="evidence" value="ECO:0007669"/>
    <property type="project" value="TreeGrafter"/>
</dbReference>
<dbReference type="PANTHER" id="PTHR30086">
    <property type="entry name" value="ARGININE EXPORTER PROTEIN ARGO"/>
    <property type="match status" value="1"/>
</dbReference>
<evidence type="ECO:0000256" key="3">
    <source>
        <dbReference type="ARBA" id="ARBA00022692"/>
    </source>
</evidence>
<evidence type="ECO:0000313" key="8">
    <source>
        <dbReference type="Proteomes" id="UP000198728"/>
    </source>
</evidence>
<keyword evidence="3 6" id="KW-0812">Transmembrane</keyword>
<dbReference type="AlphaFoldDB" id="A0A1I1M085"/>
<feature type="transmembrane region" description="Helical" evidence="6">
    <location>
        <begin position="74"/>
        <end position="91"/>
    </location>
</feature>
<sequence>MSPDAFITLVPLATVAAWTPGPNNALVASSGATFGLRRTWPHVLGIGLGFPLMIFLVGFFFGGLFQTYPILREGLRWIGAAILLWLAWKIATSGGTSSAGGTPRPFTFWEAAAFQWINPKGWAFAVALTSQFVSPDAPLLSALAVSSVFLIVGLGSATTWAVLGQAITRWVNTEHRLRWFNMAMGAIIAGCVVLLFLD</sequence>
<keyword evidence="8" id="KW-1185">Reference proteome</keyword>
<dbReference type="PANTHER" id="PTHR30086:SF20">
    <property type="entry name" value="ARGININE EXPORTER PROTEIN ARGO-RELATED"/>
    <property type="match status" value="1"/>
</dbReference>
<evidence type="ECO:0000256" key="1">
    <source>
        <dbReference type="ARBA" id="ARBA00004651"/>
    </source>
</evidence>
<feature type="transmembrane region" description="Helical" evidence="6">
    <location>
        <begin position="139"/>
        <end position="167"/>
    </location>
</feature>
<dbReference type="RefSeq" id="WP_093361457.1">
    <property type="nucleotide sequence ID" value="NZ_FOLG01000009.1"/>
</dbReference>
<reference evidence="7 8" key="1">
    <citation type="submission" date="2016-10" db="EMBL/GenBank/DDBJ databases">
        <authorList>
            <person name="de Groot N.N."/>
        </authorList>
    </citation>
    <scope>NUCLEOTIDE SEQUENCE [LARGE SCALE GENOMIC DNA]</scope>
    <source>
        <strain evidence="7 8">DSM 19548</strain>
    </source>
</reference>
<dbReference type="STRING" id="441112.SAMN04488094_10975"/>
<organism evidence="7 8">
    <name type="scientific">Tropicimonas isoalkanivorans</name>
    <dbReference type="NCBI Taxonomy" id="441112"/>
    <lineage>
        <taxon>Bacteria</taxon>
        <taxon>Pseudomonadati</taxon>
        <taxon>Pseudomonadota</taxon>
        <taxon>Alphaproteobacteria</taxon>
        <taxon>Rhodobacterales</taxon>
        <taxon>Roseobacteraceae</taxon>
        <taxon>Tropicimonas</taxon>
    </lineage>
</organism>
<gene>
    <name evidence="7" type="ORF">SAMN04488094_10975</name>
</gene>
<evidence type="ECO:0000256" key="5">
    <source>
        <dbReference type="ARBA" id="ARBA00023136"/>
    </source>
</evidence>